<evidence type="ECO:0000256" key="4">
    <source>
        <dbReference type="ARBA" id="ARBA00023316"/>
    </source>
</evidence>
<sequence>MDWYQDTLYIQTHRQFYRNYVIPVMVDFIFGDSAAIIQNSLIMVVTAREAETNAAGYELLPLLIKWRRKRE</sequence>
<feature type="domain" description="Pectinesterase catalytic" evidence="6">
    <location>
        <begin position="1"/>
        <end position="53"/>
    </location>
</feature>
<dbReference type="Pfam" id="PF01095">
    <property type="entry name" value="Pectinesterase"/>
    <property type="match status" value="1"/>
</dbReference>
<accession>A0A8S0R3P5</accession>
<reference evidence="7 8" key="1">
    <citation type="submission" date="2019-12" db="EMBL/GenBank/DDBJ databases">
        <authorList>
            <person name="Alioto T."/>
            <person name="Alioto T."/>
            <person name="Gomez Garrido J."/>
        </authorList>
    </citation>
    <scope>NUCLEOTIDE SEQUENCE [LARGE SCALE GENOMIC DNA]</scope>
</reference>
<gene>
    <name evidence="7" type="ORF">OLEA9_A005926</name>
</gene>
<comment type="pathway">
    <text evidence="1">Glycan metabolism; pectin degradation; 2-dehydro-3-deoxy-D-gluconate from pectin: step 1/5.</text>
</comment>
<dbReference type="Gene3D" id="2.160.20.10">
    <property type="entry name" value="Single-stranded right-handed beta-helix, Pectin lyase-like"/>
    <property type="match status" value="1"/>
</dbReference>
<dbReference type="SUPFAM" id="SSF51126">
    <property type="entry name" value="Pectin lyase-like"/>
    <property type="match status" value="1"/>
</dbReference>
<dbReference type="GO" id="GO:0030599">
    <property type="term" value="F:pectinesterase activity"/>
    <property type="evidence" value="ECO:0007669"/>
    <property type="project" value="UniProtKB-EC"/>
</dbReference>
<evidence type="ECO:0000313" key="7">
    <source>
        <dbReference type="EMBL" id="CAA2972979.1"/>
    </source>
</evidence>
<organism evidence="7 8">
    <name type="scientific">Olea europaea subsp. europaea</name>
    <dbReference type="NCBI Taxonomy" id="158383"/>
    <lineage>
        <taxon>Eukaryota</taxon>
        <taxon>Viridiplantae</taxon>
        <taxon>Streptophyta</taxon>
        <taxon>Embryophyta</taxon>
        <taxon>Tracheophyta</taxon>
        <taxon>Spermatophyta</taxon>
        <taxon>Magnoliopsida</taxon>
        <taxon>eudicotyledons</taxon>
        <taxon>Gunneridae</taxon>
        <taxon>Pentapetalae</taxon>
        <taxon>asterids</taxon>
        <taxon>lamiids</taxon>
        <taxon>Lamiales</taxon>
        <taxon>Oleaceae</taxon>
        <taxon>Oleeae</taxon>
        <taxon>Olea</taxon>
    </lineage>
</organism>
<evidence type="ECO:0000256" key="3">
    <source>
        <dbReference type="ARBA" id="ARBA00023085"/>
    </source>
</evidence>
<protein>
    <submittedName>
        <fullName evidence="7">Pectinesterase-like</fullName>
    </submittedName>
</protein>
<keyword evidence="3" id="KW-0063">Aspartyl esterase</keyword>
<dbReference type="OrthoDB" id="2019149at2759"/>
<dbReference type="InterPro" id="IPR000070">
    <property type="entry name" value="Pectinesterase_cat"/>
</dbReference>
<evidence type="ECO:0000256" key="1">
    <source>
        <dbReference type="ARBA" id="ARBA00005184"/>
    </source>
</evidence>
<name>A0A8S0R3P5_OLEEU</name>
<comment type="caution">
    <text evidence="7">The sequence shown here is derived from an EMBL/GenBank/DDBJ whole genome shotgun (WGS) entry which is preliminary data.</text>
</comment>
<proteinExistence type="predicted"/>
<dbReference type="InterPro" id="IPR011050">
    <property type="entry name" value="Pectin_lyase_fold/virulence"/>
</dbReference>
<keyword evidence="4" id="KW-0961">Cell wall biogenesis/degradation</keyword>
<keyword evidence="8" id="KW-1185">Reference proteome</keyword>
<dbReference type="AlphaFoldDB" id="A0A8S0R3P5"/>
<comment type="catalytic activity">
    <reaction evidence="5">
        <text>[(1-&gt;4)-alpha-D-galacturonosyl methyl ester](n) + n H2O = [(1-&gt;4)-alpha-D-galacturonosyl](n) + n methanol + n H(+)</text>
        <dbReference type="Rhea" id="RHEA:22380"/>
        <dbReference type="Rhea" id="RHEA-COMP:14570"/>
        <dbReference type="Rhea" id="RHEA-COMP:14573"/>
        <dbReference type="ChEBI" id="CHEBI:15377"/>
        <dbReference type="ChEBI" id="CHEBI:15378"/>
        <dbReference type="ChEBI" id="CHEBI:17790"/>
        <dbReference type="ChEBI" id="CHEBI:140522"/>
        <dbReference type="ChEBI" id="CHEBI:140523"/>
        <dbReference type="EC" id="3.1.1.11"/>
    </reaction>
</comment>
<dbReference type="GO" id="GO:0042545">
    <property type="term" value="P:cell wall modification"/>
    <property type="evidence" value="ECO:0007669"/>
    <property type="project" value="InterPro"/>
</dbReference>
<keyword evidence="2" id="KW-0378">Hydrolase</keyword>
<dbReference type="EMBL" id="CACTIH010002078">
    <property type="protein sequence ID" value="CAA2972979.1"/>
    <property type="molecule type" value="Genomic_DNA"/>
</dbReference>
<evidence type="ECO:0000256" key="2">
    <source>
        <dbReference type="ARBA" id="ARBA00022801"/>
    </source>
</evidence>
<dbReference type="InterPro" id="IPR012334">
    <property type="entry name" value="Pectin_lyas_fold"/>
</dbReference>
<evidence type="ECO:0000256" key="5">
    <source>
        <dbReference type="ARBA" id="ARBA00047928"/>
    </source>
</evidence>
<dbReference type="PANTHER" id="PTHR31707">
    <property type="entry name" value="PECTINESTERASE"/>
    <property type="match status" value="1"/>
</dbReference>
<evidence type="ECO:0000313" key="8">
    <source>
        <dbReference type="Proteomes" id="UP000594638"/>
    </source>
</evidence>
<dbReference type="Gramene" id="OE9A005926T1">
    <property type="protein sequence ID" value="OE9A005926C1"/>
    <property type="gene ID" value="OE9A005926"/>
</dbReference>
<evidence type="ECO:0000259" key="6">
    <source>
        <dbReference type="Pfam" id="PF01095"/>
    </source>
</evidence>
<dbReference type="Proteomes" id="UP000594638">
    <property type="component" value="Unassembled WGS sequence"/>
</dbReference>